<keyword evidence="3" id="KW-0479">Metal-binding</keyword>
<dbReference type="PANTHER" id="PTHR48080">
    <property type="entry name" value="D-GALACTONATE DEHYDRATASE-RELATED"/>
    <property type="match status" value="1"/>
</dbReference>
<evidence type="ECO:0000313" key="6">
    <source>
        <dbReference type="EMBL" id="NJC54983.1"/>
    </source>
</evidence>
<dbReference type="Pfam" id="PF02746">
    <property type="entry name" value="MR_MLE_N"/>
    <property type="match status" value="1"/>
</dbReference>
<dbReference type="SFLD" id="SFLDS00001">
    <property type="entry name" value="Enolase"/>
    <property type="match status" value="1"/>
</dbReference>
<dbReference type="PANTHER" id="PTHR48080:SF3">
    <property type="entry name" value="ENOLASE SUPERFAMILY MEMBER DDB_G0284701"/>
    <property type="match status" value="1"/>
</dbReference>
<dbReference type="InterPro" id="IPR013341">
    <property type="entry name" value="Mandelate_racemase_N_dom"/>
</dbReference>
<dbReference type="InterPro" id="IPR036849">
    <property type="entry name" value="Enolase-like_C_sf"/>
</dbReference>
<dbReference type="InterPro" id="IPR029017">
    <property type="entry name" value="Enolase-like_N"/>
</dbReference>
<protein>
    <submittedName>
        <fullName evidence="6">L-alanine-DL-glutamate epimerase-like enolase superfamily enzyme</fullName>
    </submittedName>
</protein>
<feature type="domain" description="Mandelate racemase/muconate lactonizing enzyme C-terminal" evidence="5">
    <location>
        <begin position="144"/>
        <end position="243"/>
    </location>
</feature>
<comment type="similarity">
    <text evidence="2">Belongs to the mandelate racemase/muconate lactonizing enzyme family.</text>
</comment>
<keyword evidence="4" id="KW-0460">Magnesium</keyword>
<keyword evidence="7" id="KW-1185">Reference proteome</keyword>
<evidence type="ECO:0000256" key="3">
    <source>
        <dbReference type="ARBA" id="ARBA00022723"/>
    </source>
</evidence>
<accession>A0A846RWI6</accession>
<comment type="cofactor">
    <cofactor evidence="1">
        <name>Mg(2+)</name>
        <dbReference type="ChEBI" id="CHEBI:18420"/>
    </cofactor>
</comment>
<dbReference type="Proteomes" id="UP000576792">
    <property type="component" value="Unassembled WGS sequence"/>
</dbReference>
<dbReference type="AlphaFoldDB" id="A0A846RWI6"/>
<reference evidence="6 7" key="1">
    <citation type="submission" date="2020-03" db="EMBL/GenBank/DDBJ databases">
        <title>Sequencing the genomes of 1000 actinobacteria strains.</title>
        <authorList>
            <person name="Klenk H.-P."/>
        </authorList>
    </citation>
    <scope>NUCLEOTIDE SEQUENCE [LARGE SCALE GENOMIC DNA]</scope>
    <source>
        <strain evidence="6 7">DSM 18964</strain>
    </source>
</reference>
<dbReference type="InterPro" id="IPR029065">
    <property type="entry name" value="Enolase_C-like"/>
</dbReference>
<sequence>MKITSIDLFEVPLPYSGGTYLLSGGREYTEFGASIVRITTDKGVQGWGESTPFGSTYVAAHALGTAAGIAELAPVLLGRDPRQVDRIADLMDANLTGHNHAKAPLDVACWDLFGKSVNLPVCELLGGSTGSPMPIMSSIHIGPPEEMRSRVGAHRELGYRGHSIKIGSTDGRIDPGLDAERIRACLADRRPGEFFLVDANTGLSSEEALRMFNLLPPGLDFVLESPCASWGETESLRRRSPYPIILDELAVDAADLVRAVAHDVADGISLKVTPAGGLTPGRRQRDIAVAAGMTLSVQDTVGSDIAYAAITHLGATVPSKLLRCILKASDMVTLTTADFRPLQLSEGVLPPDRPGLGVDVDETVLGTPTASWSI</sequence>
<evidence type="ECO:0000256" key="2">
    <source>
        <dbReference type="ARBA" id="ARBA00008031"/>
    </source>
</evidence>
<dbReference type="SFLD" id="SFLDG00180">
    <property type="entry name" value="muconate_cycloisomerase"/>
    <property type="match status" value="1"/>
</dbReference>
<dbReference type="RefSeq" id="WP_167949079.1">
    <property type="nucleotide sequence ID" value="NZ_BAAAPQ010000026.1"/>
</dbReference>
<dbReference type="GO" id="GO:0016854">
    <property type="term" value="F:racemase and epimerase activity"/>
    <property type="evidence" value="ECO:0007669"/>
    <property type="project" value="UniProtKB-ARBA"/>
</dbReference>
<evidence type="ECO:0000256" key="4">
    <source>
        <dbReference type="ARBA" id="ARBA00022842"/>
    </source>
</evidence>
<dbReference type="Pfam" id="PF13378">
    <property type="entry name" value="MR_MLE_C"/>
    <property type="match status" value="1"/>
</dbReference>
<dbReference type="SUPFAM" id="SSF54826">
    <property type="entry name" value="Enolase N-terminal domain-like"/>
    <property type="match status" value="1"/>
</dbReference>
<dbReference type="Gene3D" id="3.20.20.120">
    <property type="entry name" value="Enolase-like C-terminal domain"/>
    <property type="match status" value="1"/>
</dbReference>
<evidence type="ECO:0000259" key="5">
    <source>
        <dbReference type="SMART" id="SM00922"/>
    </source>
</evidence>
<evidence type="ECO:0000313" key="7">
    <source>
        <dbReference type="Proteomes" id="UP000576792"/>
    </source>
</evidence>
<dbReference type="GO" id="GO:0006518">
    <property type="term" value="P:peptide metabolic process"/>
    <property type="evidence" value="ECO:0007669"/>
    <property type="project" value="UniProtKB-ARBA"/>
</dbReference>
<dbReference type="EMBL" id="JAATJN010000001">
    <property type="protein sequence ID" value="NJC54983.1"/>
    <property type="molecule type" value="Genomic_DNA"/>
</dbReference>
<dbReference type="SUPFAM" id="SSF51604">
    <property type="entry name" value="Enolase C-terminal domain-like"/>
    <property type="match status" value="1"/>
</dbReference>
<dbReference type="FunFam" id="3.30.390.10:FF:000009">
    <property type="entry name" value="Hydrophobic dipeptide epimerase"/>
    <property type="match status" value="1"/>
</dbReference>
<dbReference type="Gene3D" id="3.30.390.10">
    <property type="entry name" value="Enolase-like, N-terminal domain"/>
    <property type="match status" value="1"/>
</dbReference>
<gene>
    <name evidence="6" type="ORF">BKA07_000018</name>
</gene>
<name>A0A846RWI6_9MICO</name>
<organism evidence="6 7">
    <name type="scientific">Brevibacterium marinum</name>
    <dbReference type="NCBI Taxonomy" id="418643"/>
    <lineage>
        <taxon>Bacteria</taxon>
        <taxon>Bacillati</taxon>
        <taxon>Actinomycetota</taxon>
        <taxon>Actinomycetes</taxon>
        <taxon>Micrococcales</taxon>
        <taxon>Brevibacteriaceae</taxon>
        <taxon>Brevibacterium</taxon>
    </lineage>
</organism>
<dbReference type="SMART" id="SM00922">
    <property type="entry name" value="MR_MLE"/>
    <property type="match status" value="1"/>
</dbReference>
<dbReference type="InterPro" id="IPR034593">
    <property type="entry name" value="DgoD-like"/>
</dbReference>
<comment type="caution">
    <text evidence="6">The sequence shown here is derived from an EMBL/GenBank/DDBJ whole genome shotgun (WGS) entry which is preliminary data.</text>
</comment>
<dbReference type="InterPro" id="IPR013342">
    <property type="entry name" value="Mandelate_racemase_C"/>
</dbReference>
<evidence type="ECO:0000256" key="1">
    <source>
        <dbReference type="ARBA" id="ARBA00001946"/>
    </source>
</evidence>
<proteinExistence type="inferred from homology"/>
<dbReference type="GO" id="GO:0000287">
    <property type="term" value="F:magnesium ion binding"/>
    <property type="evidence" value="ECO:0007669"/>
    <property type="project" value="UniProtKB-ARBA"/>
</dbReference>